<dbReference type="SUPFAM" id="SSF55785">
    <property type="entry name" value="PYP-like sensor domain (PAS domain)"/>
    <property type="match status" value="1"/>
</dbReference>
<feature type="modified residue" description="4-aspartylphosphate" evidence="14">
    <location>
        <position position="651"/>
    </location>
</feature>
<proteinExistence type="predicted"/>
<evidence type="ECO:0000256" key="9">
    <source>
        <dbReference type="ARBA" id="ARBA00022840"/>
    </source>
</evidence>
<dbReference type="Proteomes" id="UP001193081">
    <property type="component" value="Unassembled WGS sequence"/>
</dbReference>
<evidence type="ECO:0000256" key="1">
    <source>
        <dbReference type="ARBA" id="ARBA00000085"/>
    </source>
</evidence>
<dbReference type="Pfam" id="PF01627">
    <property type="entry name" value="Hpt"/>
    <property type="match status" value="1"/>
</dbReference>
<dbReference type="InterPro" id="IPR036890">
    <property type="entry name" value="HATPase_C_sf"/>
</dbReference>
<evidence type="ECO:0000259" key="18">
    <source>
        <dbReference type="PROSITE" id="PS50113"/>
    </source>
</evidence>
<dbReference type="Pfam" id="PF02518">
    <property type="entry name" value="HATPase_c"/>
    <property type="match status" value="1"/>
</dbReference>
<comment type="caution">
    <text evidence="20">The sequence shown here is derived from an EMBL/GenBank/DDBJ whole genome shotgun (WGS) entry which is preliminary data.</text>
</comment>
<evidence type="ECO:0000259" key="16">
    <source>
        <dbReference type="PROSITE" id="PS50109"/>
    </source>
</evidence>
<evidence type="ECO:0000259" key="17">
    <source>
        <dbReference type="PROSITE" id="PS50110"/>
    </source>
</evidence>
<evidence type="ECO:0000256" key="11">
    <source>
        <dbReference type="ARBA" id="ARBA00023012"/>
    </source>
</evidence>
<dbReference type="InterPro" id="IPR000700">
    <property type="entry name" value="PAS-assoc_C"/>
</dbReference>
<dbReference type="CDD" id="cd16922">
    <property type="entry name" value="HATPase_EvgS-ArcB-TorS-like"/>
    <property type="match status" value="1"/>
</dbReference>
<evidence type="ECO:0000256" key="10">
    <source>
        <dbReference type="ARBA" id="ARBA00022989"/>
    </source>
</evidence>
<dbReference type="EMBL" id="SIJK02000093">
    <property type="protein sequence ID" value="MBP1468772.1"/>
    <property type="molecule type" value="Genomic_DNA"/>
</dbReference>
<evidence type="ECO:0000256" key="2">
    <source>
        <dbReference type="ARBA" id="ARBA00004651"/>
    </source>
</evidence>
<keyword evidence="4" id="KW-1003">Cell membrane</keyword>
<evidence type="ECO:0000256" key="5">
    <source>
        <dbReference type="ARBA" id="ARBA00022553"/>
    </source>
</evidence>
<dbReference type="PANTHER" id="PTHR45339:SF1">
    <property type="entry name" value="HYBRID SIGNAL TRANSDUCTION HISTIDINE KINASE J"/>
    <property type="match status" value="1"/>
</dbReference>
<dbReference type="PROSITE" id="PS50113">
    <property type="entry name" value="PAC"/>
    <property type="match status" value="1"/>
</dbReference>
<dbReference type="InterPro" id="IPR035965">
    <property type="entry name" value="PAS-like_dom_sf"/>
</dbReference>
<keyword evidence="12" id="KW-0472">Membrane</keyword>
<feature type="domain" description="HPt" evidence="19">
    <location>
        <begin position="777"/>
        <end position="867"/>
    </location>
</feature>
<dbReference type="SUPFAM" id="SSF55781">
    <property type="entry name" value="GAF domain-like"/>
    <property type="match status" value="1"/>
</dbReference>
<dbReference type="RefSeq" id="WP_135481858.1">
    <property type="nucleotide sequence ID" value="NZ_SIJK02000093.1"/>
</dbReference>
<evidence type="ECO:0000259" key="19">
    <source>
        <dbReference type="PROSITE" id="PS50894"/>
    </source>
</evidence>
<dbReference type="InterPro" id="IPR005467">
    <property type="entry name" value="His_kinase_dom"/>
</dbReference>
<feature type="modified residue" description="Phosphohistidine" evidence="13">
    <location>
        <position position="816"/>
    </location>
</feature>
<dbReference type="PROSITE" id="PS50109">
    <property type="entry name" value="HIS_KIN"/>
    <property type="match status" value="1"/>
</dbReference>
<dbReference type="Gene3D" id="3.30.450.20">
    <property type="entry name" value="PAS domain"/>
    <property type="match status" value="1"/>
</dbReference>
<dbReference type="SUPFAM" id="SSF55874">
    <property type="entry name" value="ATPase domain of HSP90 chaperone/DNA topoisomerase II/histidine kinase"/>
    <property type="match status" value="1"/>
</dbReference>
<feature type="compositionally biased region" description="Low complexity" evidence="15">
    <location>
        <begin position="736"/>
        <end position="754"/>
    </location>
</feature>
<evidence type="ECO:0000256" key="8">
    <source>
        <dbReference type="ARBA" id="ARBA00022777"/>
    </source>
</evidence>
<evidence type="ECO:0000256" key="15">
    <source>
        <dbReference type="SAM" id="MobiDB-lite"/>
    </source>
</evidence>
<keyword evidence="11" id="KW-0902">Two-component regulatory system</keyword>
<dbReference type="InterPro" id="IPR011006">
    <property type="entry name" value="CheY-like_superfamily"/>
</dbReference>
<dbReference type="Gene3D" id="3.40.50.2300">
    <property type="match status" value="1"/>
</dbReference>
<feature type="domain" description="PAC" evidence="18">
    <location>
        <begin position="288"/>
        <end position="342"/>
    </location>
</feature>
<keyword evidence="7" id="KW-0547">Nucleotide-binding</keyword>
<evidence type="ECO:0000256" key="3">
    <source>
        <dbReference type="ARBA" id="ARBA00012438"/>
    </source>
</evidence>
<evidence type="ECO:0000256" key="14">
    <source>
        <dbReference type="PROSITE-ProRule" id="PRU00169"/>
    </source>
</evidence>
<feature type="domain" description="Histidine kinase" evidence="16">
    <location>
        <begin position="360"/>
        <end position="581"/>
    </location>
</feature>
<dbReference type="SUPFAM" id="SSF47384">
    <property type="entry name" value="Homodimeric domain of signal transducing histidine kinase"/>
    <property type="match status" value="1"/>
</dbReference>
<dbReference type="InterPro" id="IPR008207">
    <property type="entry name" value="Sig_transdc_His_kin_Hpt_dom"/>
</dbReference>
<dbReference type="Pfam" id="PF00072">
    <property type="entry name" value="Response_reg"/>
    <property type="match status" value="1"/>
</dbReference>
<comment type="catalytic activity">
    <reaction evidence="1">
        <text>ATP + protein L-histidine = ADP + protein N-phospho-L-histidine.</text>
        <dbReference type="EC" id="2.7.13.3"/>
    </reaction>
</comment>
<dbReference type="Gene3D" id="1.20.120.160">
    <property type="entry name" value="HPT domain"/>
    <property type="match status" value="1"/>
</dbReference>
<evidence type="ECO:0000256" key="4">
    <source>
        <dbReference type="ARBA" id="ARBA00022475"/>
    </source>
</evidence>
<dbReference type="SMART" id="SM00388">
    <property type="entry name" value="HisKA"/>
    <property type="match status" value="1"/>
</dbReference>
<evidence type="ECO:0000313" key="21">
    <source>
        <dbReference type="Proteomes" id="UP001193081"/>
    </source>
</evidence>
<dbReference type="PANTHER" id="PTHR45339">
    <property type="entry name" value="HYBRID SIGNAL TRANSDUCTION HISTIDINE KINASE J"/>
    <property type="match status" value="1"/>
</dbReference>
<dbReference type="InterPro" id="IPR001789">
    <property type="entry name" value="Sig_transdc_resp-reg_receiver"/>
</dbReference>
<keyword evidence="21" id="KW-1185">Reference proteome</keyword>
<dbReference type="PRINTS" id="PR00344">
    <property type="entry name" value="BCTRLSENSOR"/>
</dbReference>
<dbReference type="InterPro" id="IPR003594">
    <property type="entry name" value="HATPase_dom"/>
</dbReference>
<comment type="subcellular location">
    <subcellularLocation>
        <location evidence="2">Cell membrane</location>
        <topology evidence="2">Multi-pass membrane protein</topology>
    </subcellularLocation>
</comment>
<dbReference type="CDD" id="cd00130">
    <property type="entry name" value="PAS"/>
    <property type="match status" value="1"/>
</dbReference>
<feature type="domain" description="Response regulatory" evidence="17">
    <location>
        <begin position="602"/>
        <end position="719"/>
    </location>
</feature>
<evidence type="ECO:0000256" key="13">
    <source>
        <dbReference type="PROSITE-ProRule" id="PRU00110"/>
    </source>
</evidence>
<dbReference type="Gene3D" id="1.10.287.130">
    <property type="match status" value="1"/>
</dbReference>
<organism evidence="20 21">
    <name type="scientific">Candidatus Chloroploca mongolica</name>
    <dbReference type="NCBI Taxonomy" id="2528176"/>
    <lineage>
        <taxon>Bacteria</taxon>
        <taxon>Bacillati</taxon>
        <taxon>Chloroflexota</taxon>
        <taxon>Chloroflexia</taxon>
        <taxon>Chloroflexales</taxon>
        <taxon>Chloroflexineae</taxon>
        <taxon>Oscillochloridaceae</taxon>
        <taxon>Candidatus Chloroploca</taxon>
    </lineage>
</organism>
<keyword evidence="9" id="KW-0067">ATP-binding</keyword>
<protein>
    <recommendedName>
        <fullName evidence="3">histidine kinase</fullName>
        <ecNumber evidence="3">2.7.13.3</ecNumber>
    </recommendedName>
</protein>
<accession>A0ABS4DH49</accession>
<dbReference type="Gene3D" id="3.30.565.10">
    <property type="entry name" value="Histidine kinase-like ATPase, C-terminal domain"/>
    <property type="match status" value="1"/>
</dbReference>
<dbReference type="EC" id="2.7.13.3" evidence="3"/>
<dbReference type="SUPFAM" id="SSF52172">
    <property type="entry name" value="CheY-like"/>
    <property type="match status" value="1"/>
</dbReference>
<dbReference type="SMART" id="SM00387">
    <property type="entry name" value="HATPase_c"/>
    <property type="match status" value="1"/>
</dbReference>
<dbReference type="InterPro" id="IPR036641">
    <property type="entry name" value="HPT_dom_sf"/>
</dbReference>
<keyword evidence="10" id="KW-1133">Transmembrane helix</keyword>
<dbReference type="PROSITE" id="PS50894">
    <property type="entry name" value="HPT"/>
    <property type="match status" value="1"/>
</dbReference>
<evidence type="ECO:0000256" key="12">
    <source>
        <dbReference type="ARBA" id="ARBA00023136"/>
    </source>
</evidence>
<dbReference type="NCBIfam" id="TIGR00229">
    <property type="entry name" value="sensory_box"/>
    <property type="match status" value="1"/>
</dbReference>
<dbReference type="CDD" id="cd17546">
    <property type="entry name" value="REC_hyHK_CKI1_RcsC-like"/>
    <property type="match status" value="1"/>
</dbReference>
<dbReference type="InterPro" id="IPR029016">
    <property type="entry name" value="GAF-like_dom_sf"/>
</dbReference>
<evidence type="ECO:0000313" key="20">
    <source>
        <dbReference type="EMBL" id="MBP1468772.1"/>
    </source>
</evidence>
<keyword evidence="6" id="KW-0812">Transmembrane</keyword>
<evidence type="ECO:0000256" key="7">
    <source>
        <dbReference type="ARBA" id="ARBA00022741"/>
    </source>
</evidence>
<dbReference type="InterPro" id="IPR003661">
    <property type="entry name" value="HisK_dim/P_dom"/>
</dbReference>
<sequence>MSRRHRAAQPNPKQLQRAITARKQAELALAEQFRYAEALGSCSRTLLMVGSDVPDWKPIVQQVVAILREAVDCTRIGLRIYPSFDLISPREESLVYAQQPNTEPFLNYPTSRDDARPELVEAILAGKVVTGSPEELFTPGSSQAIHYAQNHVRALILLGVHIAGVWRGHLVVSDRQERTWNQPTIRLIRTGLEMIAAFIQQWETTSALRTRETQLRALGDNLPNGFVYQLYRDAAWHPTFTYLSSGVERILAVTPKEGQCDASKLYARIHPEDREQIYASERHSAATLSDSAEVARHITPTGELRWLYLCERPRRQSDGSVIWDGIALDITERQRAAEELAHARDAAEAAAQARAVFLATMSHEIRTPLNAIIGMTTLLEETPLNDEQHHYTTTIRMAGQILLAVINDILDFSRIESGQVELEFLPFDLPALLVSSVELVAHSAHQKGLAISLNCAPELPTYVNGDETRVRQVLLNLLGNAIKFTSEGEVMLTATAERTADETALVSLSVRDTGIGIPFAQQVRIFEPFVQADSSTARRYGGTGLGLAISHQLAHMMGGSLALQSEPGIGSTFTLHLPLAVVRQATLPQAPPSDPATIQPLRILVAEDNLLNQDLIRRMLGRMGHTIHVVADGQAAVAAVRQVAYDVVVMDMQMPELDGTGATQQIRALGQTVHQPYIIALTASAMAGDRERALQTGMDAYLTKPVVGAELRQALAQVVPLVAASSPDRSPPSSPPTGSFAATPSMPTTPSPSSEANVPLVTWRVLDRLLESLGETGSVQLATLIHLFEATLPPQLASLAEAVANQDRARVKDLTHRLRGGCLQLGARAMATLSHQIEQTGNPDELPALLTELNTCYAQTLAQLRERYARQGG</sequence>
<gene>
    <name evidence="20" type="ORF">EYB53_023885</name>
</gene>
<dbReference type="PROSITE" id="PS50110">
    <property type="entry name" value="RESPONSE_REGULATORY"/>
    <property type="match status" value="1"/>
</dbReference>
<dbReference type="InterPro" id="IPR013655">
    <property type="entry name" value="PAS_fold_3"/>
</dbReference>
<keyword evidence="8" id="KW-0418">Kinase</keyword>
<dbReference type="InterPro" id="IPR004358">
    <property type="entry name" value="Sig_transdc_His_kin-like_C"/>
</dbReference>
<keyword evidence="5 14" id="KW-0597">Phosphoprotein</keyword>
<feature type="region of interest" description="Disordered" evidence="15">
    <location>
        <begin position="724"/>
        <end position="756"/>
    </location>
</feature>
<dbReference type="CDD" id="cd00082">
    <property type="entry name" value="HisKA"/>
    <property type="match status" value="1"/>
</dbReference>
<dbReference type="SMART" id="SM00448">
    <property type="entry name" value="REC"/>
    <property type="match status" value="1"/>
</dbReference>
<dbReference type="InterPro" id="IPR000014">
    <property type="entry name" value="PAS"/>
</dbReference>
<keyword evidence="8" id="KW-0808">Transferase</keyword>
<dbReference type="Gene3D" id="3.30.450.40">
    <property type="match status" value="1"/>
</dbReference>
<dbReference type="Pfam" id="PF08447">
    <property type="entry name" value="PAS_3"/>
    <property type="match status" value="1"/>
</dbReference>
<dbReference type="InterPro" id="IPR036097">
    <property type="entry name" value="HisK_dim/P_sf"/>
</dbReference>
<reference evidence="20 21" key="1">
    <citation type="submission" date="2021-03" db="EMBL/GenBank/DDBJ databases">
        <authorList>
            <person name="Grouzdev D.S."/>
        </authorList>
    </citation>
    <scope>NUCLEOTIDE SEQUENCE [LARGE SCALE GENOMIC DNA]</scope>
    <source>
        <strain evidence="20 21">M50-1</strain>
    </source>
</reference>
<dbReference type="SUPFAM" id="SSF47226">
    <property type="entry name" value="Histidine-containing phosphotransfer domain, HPT domain"/>
    <property type="match status" value="1"/>
</dbReference>
<dbReference type="Pfam" id="PF00512">
    <property type="entry name" value="HisKA"/>
    <property type="match status" value="1"/>
</dbReference>
<evidence type="ECO:0000256" key="6">
    <source>
        <dbReference type="ARBA" id="ARBA00022692"/>
    </source>
</evidence>
<name>A0ABS4DH49_9CHLR</name>